<evidence type="ECO:0000256" key="1">
    <source>
        <dbReference type="SAM" id="Phobius"/>
    </source>
</evidence>
<dbReference type="AlphaFoldDB" id="A0A936NBR5"/>
<sequence>MAAVRSAGGGRRMRRVIEAFTALLAWPARRWATAVGAGVAFALVIAIPTALIKNPIFGRQIPPTWWSWPSLIVSSVLGGLLVATYVRDPAVNPPSQVAGDSVAAEGEYDDDEDRVNRRRGTIGGVLTFFAVGCPVCNKLVLIALGSAGAITWFEPIQPVLQAVAVALLGWALFARLEGERFCPVTPAAEPVGTRSGDDLS</sequence>
<dbReference type="EMBL" id="JADJZA010000006">
    <property type="protein sequence ID" value="MBK9297055.1"/>
    <property type="molecule type" value="Genomic_DNA"/>
</dbReference>
<keyword evidence="1" id="KW-0812">Transmembrane</keyword>
<accession>A0A936NBR5</accession>
<gene>
    <name evidence="2" type="ORF">IPN02_09510</name>
</gene>
<protein>
    <submittedName>
        <fullName evidence="2">Uncharacterized protein</fullName>
    </submittedName>
</protein>
<name>A0A936NBR5_9ACTN</name>
<feature type="transmembrane region" description="Helical" evidence="1">
    <location>
        <begin position="65"/>
        <end position="86"/>
    </location>
</feature>
<dbReference type="Proteomes" id="UP000727993">
    <property type="component" value="Unassembled WGS sequence"/>
</dbReference>
<reference evidence="2 3" key="1">
    <citation type="submission" date="2020-10" db="EMBL/GenBank/DDBJ databases">
        <title>Connecting structure to function with the recovery of over 1000 high-quality activated sludge metagenome-assembled genomes encoding full-length rRNA genes using long-read sequencing.</title>
        <authorList>
            <person name="Singleton C.M."/>
            <person name="Petriglieri F."/>
            <person name="Kristensen J.M."/>
            <person name="Kirkegaard R.H."/>
            <person name="Michaelsen T.Y."/>
            <person name="Andersen M.H."/>
            <person name="Karst S.M."/>
            <person name="Dueholm M.S."/>
            <person name="Nielsen P.H."/>
            <person name="Albertsen M."/>
        </authorList>
    </citation>
    <scope>NUCLEOTIDE SEQUENCE [LARGE SCALE GENOMIC DNA]</scope>
    <source>
        <strain evidence="2">Lyne_18-Q3-R50-59_MAXAC.006</strain>
    </source>
</reference>
<evidence type="ECO:0000313" key="2">
    <source>
        <dbReference type="EMBL" id="MBK9297055.1"/>
    </source>
</evidence>
<keyword evidence="1" id="KW-1133">Transmembrane helix</keyword>
<proteinExistence type="predicted"/>
<comment type="caution">
    <text evidence="2">The sequence shown here is derived from an EMBL/GenBank/DDBJ whole genome shotgun (WGS) entry which is preliminary data.</text>
</comment>
<feature type="transmembrane region" description="Helical" evidence="1">
    <location>
        <begin position="159"/>
        <end position="176"/>
    </location>
</feature>
<organism evidence="2 3">
    <name type="scientific">Candidatus Neomicrothrix subdominans</name>
    <dbReference type="NCBI Taxonomy" id="2954438"/>
    <lineage>
        <taxon>Bacteria</taxon>
        <taxon>Bacillati</taxon>
        <taxon>Actinomycetota</taxon>
        <taxon>Acidimicrobiia</taxon>
        <taxon>Acidimicrobiales</taxon>
        <taxon>Microthrixaceae</taxon>
        <taxon>Candidatus Neomicrothrix</taxon>
    </lineage>
</organism>
<keyword evidence="1" id="KW-0472">Membrane</keyword>
<feature type="transmembrane region" description="Helical" evidence="1">
    <location>
        <begin position="31"/>
        <end position="53"/>
    </location>
</feature>
<evidence type="ECO:0000313" key="3">
    <source>
        <dbReference type="Proteomes" id="UP000727993"/>
    </source>
</evidence>
<feature type="transmembrane region" description="Helical" evidence="1">
    <location>
        <begin position="124"/>
        <end position="153"/>
    </location>
</feature>